<sequence length="233" mass="26516">MGWSLSNSSAHYLSTGADMVRNLVDRLFRNLHDGRQRKGPSRHSGTSRSSTIDSDLRPGSHDLMMIRLETPRLTLLTLTVQQMRWQRDDFARLEQALGLAPSGQKLEDELRPIVSRAISQMRRRPHHARWHCQWAAVFKEERRIIGSLAFKGPPDREEAVEIGYGFDPSYHNRGLATEAVGEMVRWALSEDGVETVIAETANMNVASMRVLQKVGFVITSATQRYLYWKVSGR</sequence>
<comment type="caution">
    <text evidence="3">The sequence shown here is derived from an EMBL/GenBank/DDBJ whole genome shotgun (WGS) entry which is preliminary data.</text>
</comment>
<dbReference type="Pfam" id="PF13302">
    <property type="entry name" value="Acetyltransf_3"/>
    <property type="match status" value="1"/>
</dbReference>
<dbReference type="SUPFAM" id="SSF55729">
    <property type="entry name" value="Acyl-CoA N-acyltransferases (Nat)"/>
    <property type="match status" value="1"/>
</dbReference>
<dbReference type="InterPro" id="IPR051531">
    <property type="entry name" value="N-acetyltransferase"/>
</dbReference>
<dbReference type="InterPro" id="IPR000182">
    <property type="entry name" value="GNAT_dom"/>
</dbReference>
<keyword evidence="3" id="KW-0808">Transferase</keyword>
<evidence type="ECO:0000256" key="1">
    <source>
        <dbReference type="SAM" id="MobiDB-lite"/>
    </source>
</evidence>
<dbReference type="AlphaFoldDB" id="A0A6B0YW51"/>
<feature type="domain" description="N-acetyltransferase" evidence="2">
    <location>
        <begin position="88"/>
        <end position="233"/>
    </location>
</feature>
<dbReference type="Gene3D" id="3.40.630.30">
    <property type="match status" value="1"/>
</dbReference>
<accession>A0A6B0YW51</accession>
<dbReference type="PROSITE" id="PS51186">
    <property type="entry name" value="GNAT"/>
    <property type="match status" value="1"/>
</dbReference>
<organism evidence="3">
    <name type="scientific">Caldilineaceae bacterium SB0664_bin_27</name>
    <dbReference type="NCBI Taxonomy" id="2605260"/>
    <lineage>
        <taxon>Bacteria</taxon>
        <taxon>Bacillati</taxon>
        <taxon>Chloroflexota</taxon>
        <taxon>Caldilineae</taxon>
        <taxon>Caldilineales</taxon>
        <taxon>Caldilineaceae</taxon>
    </lineage>
</organism>
<gene>
    <name evidence="3" type="ORF">F4Y42_17750</name>
</gene>
<proteinExistence type="predicted"/>
<dbReference type="EMBL" id="VXRG01000142">
    <property type="protein sequence ID" value="MXY95290.1"/>
    <property type="molecule type" value="Genomic_DNA"/>
</dbReference>
<dbReference type="GO" id="GO:0016747">
    <property type="term" value="F:acyltransferase activity, transferring groups other than amino-acyl groups"/>
    <property type="evidence" value="ECO:0007669"/>
    <property type="project" value="InterPro"/>
</dbReference>
<protein>
    <submittedName>
        <fullName evidence="3">GNAT family N-acetyltransferase</fullName>
    </submittedName>
</protein>
<dbReference type="PANTHER" id="PTHR43792">
    <property type="entry name" value="GNAT FAMILY, PUTATIVE (AFU_ORTHOLOGUE AFUA_3G00765)-RELATED-RELATED"/>
    <property type="match status" value="1"/>
</dbReference>
<evidence type="ECO:0000259" key="2">
    <source>
        <dbReference type="PROSITE" id="PS51186"/>
    </source>
</evidence>
<evidence type="ECO:0000313" key="3">
    <source>
        <dbReference type="EMBL" id="MXY95290.1"/>
    </source>
</evidence>
<reference evidence="3" key="1">
    <citation type="submission" date="2019-09" db="EMBL/GenBank/DDBJ databases">
        <title>Characterisation of the sponge microbiome using genome-centric metagenomics.</title>
        <authorList>
            <person name="Engelberts J.P."/>
            <person name="Robbins S.J."/>
            <person name="De Goeij J.M."/>
            <person name="Aranda M."/>
            <person name="Bell S.C."/>
            <person name="Webster N.S."/>
        </authorList>
    </citation>
    <scope>NUCLEOTIDE SEQUENCE</scope>
    <source>
        <strain evidence="3">SB0664_bin_27</strain>
    </source>
</reference>
<name>A0A6B0YW51_9CHLR</name>
<dbReference type="InterPro" id="IPR016181">
    <property type="entry name" value="Acyl_CoA_acyltransferase"/>
</dbReference>
<feature type="region of interest" description="Disordered" evidence="1">
    <location>
        <begin position="31"/>
        <end position="58"/>
    </location>
</feature>
<dbReference type="CDD" id="cd04301">
    <property type="entry name" value="NAT_SF"/>
    <property type="match status" value="1"/>
</dbReference>
<dbReference type="PANTHER" id="PTHR43792:SF13">
    <property type="entry name" value="ACETYLTRANSFERASE"/>
    <property type="match status" value="1"/>
</dbReference>
<feature type="compositionally biased region" description="Polar residues" evidence="1">
    <location>
        <begin position="43"/>
        <end position="53"/>
    </location>
</feature>